<dbReference type="RefSeq" id="WP_012935086.1">
    <property type="nucleotide sequence ID" value="NC_013739.1"/>
</dbReference>
<protein>
    <submittedName>
        <fullName evidence="6">tRNA/rRNA methyltransferase (SpoU)</fullName>
    </submittedName>
</protein>
<dbReference type="SUPFAM" id="SSF75217">
    <property type="entry name" value="alpha/beta knot"/>
    <property type="match status" value="1"/>
</dbReference>
<keyword evidence="7" id="KW-1185">Reference proteome</keyword>
<dbReference type="CDD" id="cd18095">
    <property type="entry name" value="SpoU-like_rRNA-MTase"/>
    <property type="match status" value="1"/>
</dbReference>
<proteinExistence type="inferred from homology"/>
<dbReference type="SUPFAM" id="SSF55315">
    <property type="entry name" value="L30e-like"/>
    <property type="match status" value="1"/>
</dbReference>
<dbReference type="Gene3D" id="3.30.1330.30">
    <property type="match status" value="1"/>
</dbReference>
<dbReference type="GO" id="GO:0008173">
    <property type="term" value="F:RNA methyltransferase activity"/>
    <property type="evidence" value="ECO:0007669"/>
    <property type="project" value="InterPro"/>
</dbReference>
<dbReference type="Pfam" id="PF22435">
    <property type="entry name" value="MRM3-like_sub_bind"/>
    <property type="match status" value="1"/>
</dbReference>
<dbReference type="Proteomes" id="UP000008229">
    <property type="component" value="Chromosome"/>
</dbReference>
<dbReference type="InterPro" id="IPR001537">
    <property type="entry name" value="SpoU_MeTrfase"/>
</dbReference>
<name>D3F0H5_CONWI</name>
<dbReference type="PANTHER" id="PTHR43191:SF2">
    <property type="entry name" value="RRNA METHYLTRANSFERASE 3, MITOCHONDRIAL"/>
    <property type="match status" value="1"/>
</dbReference>
<reference evidence="6 7" key="1">
    <citation type="journal article" date="2010" name="Stand. Genomic Sci.">
        <title>Complete genome sequence of Conexibacter woesei type strain (ID131577).</title>
        <authorList>
            <person name="Pukall R."/>
            <person name="Lapidus A."/>
            <person name="Glavina Del Rio T."/>
            <person name="Copeland A."/>
            <person name="Tice H."/>
            <person name="Cheng J.-F."/>
            <person name="Lucas S."/>
            <person name="Chen F."/>
            <person name="Nolan M."/>
            <person name="Bruce D."/>
            <person name="Goodwin L."/>
            <person name="Pitluck S."/>
            <person name="Mavromatis K."/>
            <person name="Ivanova N."/>
            <person name="Ovchinnikova G."/>
            <person name="Pati A."/>
            <person name="Chen A."/>
            <person name="Palaniappan K."/>
            <person name="Land M."/>
            <person name="Hauser L."/>
            <person name="Chang Y.-J."/>
            <person name="Jeffries C.D."/>
            <person name="Chain P."/>
            <person name="Meincke L."/>
            <person name="Sims D."/>
            <person name="Brettin T."/>
            <person name="Detter J.C."/>
            <person name="Rohde M."/>
            <person name="Goeker M."/>
            <person name="Bristow J."/>
            <person name="Eisen J.A."/>
            <person name="Markowitz V."/>
            <person name="Kyrpides N.C."/>
            <person name="Klenk H.-P."/>
            <person name="Hugenholtz P."/>
        </authorList>
    </citation>
    <scope>NUCLEOTIDE SEQUENCE [LARGE SCALE GENOMIC DNA]</scope>
    <source>
        <strain evidence="7">DSM 14684 / CIP 108061 / JCM 11494 / NBRC 100937 / ID131577</strain>
    </source>
</reference>
<dbReference type="InterPro" id="IPR029028">
    <property type="entry name" value="Alpha/beta_knot_MTases"/>
</dbReference>
<dbReference type="PANTHER" id="PTHR43191">
    <property type="entry name" value="RRNA METHYLTRANSFERASE 3"/>
    <property type="match status" value="1"/>
</dbReference>
<dbReference type="Pfam" id="PF00588">
    <property type="entry name" value="SpoU_methylase"/>
    <property type="match status" value="1"/>
</dbReference>
<dbReference type="KEGG" id="cwo:Cwoe_3618"/>
<dbReference type="HOGENOM" id="CLU_021322_3_2_11"/>
<evidence type="ECO:0000256" key="2">
    <source>
        <dbReference type="ARBA" id="ARBA00022603"/>
    </source>
</evidence>
<evidence type="ECO:0000256" key="1">
    <source>
        <dbReference type="ARBA" id="ARBA00007228"/>
    </source>
</evidence>
<evidence type="ECO:0000313" key="6">
    <source>
        <dbReference type="EMBL" id="ADB52035.1"/>
    </source>
</evidence>
<dbReference type="OrthoDB" id="3190829at2"/>
<evidence type="ECO:0000256" key="3">
    <source>
        <dbReference type="ARBA" id="ARBA00022679"/>
    </source>
</evidence>
<dbReference type="GO" id="GO:0003723">
    <property type="term" value="F:RNA binding"/>
    <property type="evidence" value="ECO:0007669"/>
    <property type="project" value="InterPro"/>
</dbReference>
<dbReference type="InterPro" id="IPR029026">
    <property type="entry name" value="tRNA_m1G_MTases_N"/>
</dbReference>
<dbReference type="Gene3D" id="3.40.1280.10">
    <property type="match status" value="1"/>
</dbReference>
<accession>D3F0H5</accession>
<dbReference type="GO" id="GO:0032259">
    <property type="term" value="P:methylation"/>
    <property type="evidence" value="ECO:0007669"/>
    <property type="project" value="UniProtKB-KW"/>
</dbReference>
<evidence type="ECO:0000259" key="5">
    <source>
        <dbReference type="Pfam" id="PF22435"/>
    </source>
</evidence>
<evidence type="ECO:0000259" key="4">
    <source>
        <dbReference type="Pfam" id="PF00588"/>
    </source>
</evidence>
<dbReference type="AlphaFoldDB" id="D3F0H5"/>
<dbReference type="eggNOG" id="COG0566">
    <property type="taxonomic scope" value="Bacteria"/>
</dbReference>
<reference evidence="7" key="2">
    <citation type="submission" date="2010-01" db="EMBL/GenBank/DDBJ databases">
        <title>The complete genome of Conexibacter woesei DSM 14684.</title>
        <authorList>
            <consortium name="US DOE Joint Genome Institute (JGI-PGF)"/>
            <person name="Lucas S."/>
            <person name="Copeland A."/>
            <person name="Lapidus A."/>
            <person name="Glavina del Rio T."/>
            <person name="Dalin E."/>
            <person name="Tice H."/>
            <person name="Bruce D."/>
            <person name="Goodwin L."/>
            <person name="Pitluck S."/>
            <person name="Kyrpides N."/>
            <person name="Mavromatis K."/>
            <person name="Ivanova N."/>
            <person name="Mikhailova N."/>
            <person name="Chertkov O."/>
            <person name="Brettin T."/>
            <person name="Detter J.C."/>
            <person name="Han C."/>
            <person name="Larimer F."/>
            <person name="Land M."/>
            <person name="Hauser L."/>
            <person name="Markowitz V."/>
            <person name="Cheng J.-F."/>
            <person name="Hugenholtz P."/>
            <person name="Woyke T."/>
            <person name="Wu D."/>
            <person name="Pukall R."/>
            <person name="Steenblock K."/>
            <person name="Schneider S."/>
            <person name="Klenk H.-P."/>
            <person name="Eisen J.A."/>
        </authorList>
    </citation>
    <scope>NUCLEOTIDE SEQUENCE [LARGE SCALE GENOMIC DNA]</scope>
    <source>
        <strain evidence="7">DSM 14684 / CIP 108061 / JCM 11494 / NBRC 100937 / ID131577</strain>
    </source>
</reference>
<comment type="similarity">
    <text evidence="1">Belongs to the class IV-like SAM-binding methyltransferase superfamily. RNA methyltransferase TrmH family.</text>
</comment>
<dbReference type="STRING" id="469383.Cwoe_3618"/>
<dbReference type="InterPro" id="IPR053888">
    <property type="entry name" value="MRM3-like_sub_bind"/>
</dbReference>
<keyword evidence="2 6" id="KW-0489">Methyltransferase</keyword>
<evidence type="ECO:0000313" key="7">
    <source>
        <dbReference type="Proteomes" id="UP000008229"/>
    </source>
</evidence>
<feature type="domain" description="MRM3-like substrate binding" evidence="5">
    <location>
        <begin position="9"/>
        <end position="55"/>
    </location>
</feature>
<organism evidence="6 7">
    <name type="scientific">Conexibacter woesei (strain DSM 14684 / CCUG 47730 / CIP 108061 / JCM 11494 / NBRC 100937 / ID131577)</name>
    <dbReference type="NCBI Taxonomy" id="469383"/>
    <lineage>
        <taxon>Bacteria</taxon>
        <taxon>Bacillati</taxon>
        <taxon>Actinomycetota</taxon>
        <taxon>Thermoleophilia</taxon>
        <taxon>Solirubrobacterales</taxon>
        <taxon>Conexibacteraceae</taxon>
        <taxon>Conexibacter</taxon>
    </lineage>
</organism>
<dbReference type="EMBL" id="CP001854">
    <property type="protein sequence ID" value="ADB52035.1"/>
    <property type="molecule type" value="Genomic_DNA"/>
</dbReference>
<dbReference type="GO" id="GO:0006396">
    <property type="term" value="P:RNA processing"/>
    <property type="evidence" value="ECO:0007669"/>
    <property type="project" value="InterPro"/>
</dbReference>
<dbReference type="InterPro" id="IPR051259">
    <property type="entry name" value="rRNA_Methyltransferase"/>
</dbReference>
<keyword evidence="3 6" id="KW-0808">Transferase</keyword>
<feature type="domain" description="tRNA/rRNA methyltransferase SpoU type" evidence="4">
    <location>
        <begin position="97"/>
        <end position="229"/>
    </location>
</feature>
<sequence>MPPITSPHNERLKELRRLARKRGRDESGRFVAEGEDLLAAADEAGWRPVERYCAAGSGLPGTEVEADVLAHVSQLGSGTRALAVYEQRWADAPAGPLCVYLHGIADPGNVGTVLRSALAFGAASVALGPGCADPFGPKAVRASMGAVFQVPLARASGDVAALPGTTIALDAHAGSGPLHGPLGEPATLLIGAERAGLPEALLEACDRTARIPIRSESLNAAMAATIALYEATRGEDAGDHRMSAA</sequence>
<dbReference type="InterPro" id="IPR029064">
    <property type="entry name" value="Ribosomal_eL30-like_sf"/>
</dbReference>
<gene>
    <name evidence="6" type="ordered locus">Cwoe_3618</name>
</gene>